<keyword evidence="1" id="KW-0862">Zinc</keyword>
<dbReference type="PANTHER" id="PTHR25462">
    <property type="entry name" value="BONUS, ISOFORM C-RELATED"/>
    <property type="match status" value="1"/>
</dbReference>
<protein>
    <recommendedName>
        <fullName evidence="3">B box-type domain-containing protein</fullName>
    </recommendedName>
</protein>
<dbReference type="Proteomes" id="UP000683360">
    <property type="component" value="Unassembled WGS sequence"/>
</dbReference>
<dbReference type="GO" id="GO:0008270">
    <property type="term" value="F:zinc ion binding"/>
    <property type="evidence" value="ECO:0007669"/>
    <property type="project" value="UniProtKB-KW"/>
</dbReference>
<comment type="caution">
    <text evidence="4">The sequence shown here is derived from an EMBL/GenBank/DDBJ whole genome shotgun (WGS) entry which is preliminary data.</text>
</comment>
<keyword evidence="1" id="KW-0863">Zinc-finger</keyword>
<reference evidence="4" key="1">
    <citation type="submission" date="2021-03" db="EMBL/GenBank/DDBJ databases">
        <authorList>
            <person name="Bekaert M."/>
        </authorList>
    </citation>
    <scope>NUCLEOTIDE SEQUENCE</scope>
</reference>
<organism evidence="4 5">
    <name type="scientific">Mytilus edulis</name>
    <name type="common">Blue mussel</name>
    <dbReference type="NCBI Taxonomy" id="6550"/>
    <lineage>
        <taxon>Eukaryota</taxon>
        <taxon>Metazoa</taxon>
        <taxon>Spiralia</taxon>
        <taxon>Lophotrochozoa</taxon>
        <taxon>Mollusca</taxon>
        <taxon>Bivalvia</taxon>
        <taxon>Autobranchia</taxon>
        <taxon>Pteriomorphia</taxon>
        <taxon>Mytilida</taxon>
        <taxon>Mytiloidea</taxon>
        <taxon>Mytilidae</taxon>
        <taxon>Mytilinae</taxon>
        <taxon>Mytilus</taxon>
    </lineage>
</organism>
<dbReference type="InterPro" id="IPR000315">
    <property type="entry name" value="Znf_B-box"/>
</dbReference>
<dbReference type="InterPro" id="IPR011044">
    <property type="entry name" value="Quino_amine_DH_bsu"/>
</dbReference>
<sequence length="467" mass="53200">METQQLCQVHENESVTSFCYQHATVLCQKCLIEKHTNCRPVAQIENAFESLNNGIPLENIENSIHKMSMTIDQLLSGKDINLSDLKEKRHNIRQTVKEARQKMNKYLDKLVKILDVEINMKHDKLVDKIKKSKSDIEIHKDTLKSLFNDINSIKEQSTDKSLHSEIQTLQSKEKELELKIKTLENEDQKSELHVKLSEAVFGFENFLQTMGSVVISEVDTTLLQNGLDVLQHNALNGYNNQLTGNQNDKDTSSNGVTSKLTLVSCFPTLKLGRGVRIFRACFLPDNNLLLAGYQEKTLYVCNKKGEECKKVRIANFPGGVTLYSRTCALVSAWQHGVQKINLDTLKAGDVIKLRGDSSAISSIRNEICVKNGEDHLKIVDIHGRTIRKFPTKYNPWEIYLTDTGPVFYSNLDNNDVYCAFPDGIRYVGRFLRIKRDIKRDNNGSTTNFTINVFTKFYSMFNPGDKIH</sequence>
<keyword evidence="5" id="KW-1185">Reference proteome</keyword>
<proteinExistence type="predicted"/>
<dbReference type="SUPFAM" id="SSF50969">
    <property type="entry name" value="YVTN repeat-like/Quinoprotein amine dehydrogenase"/>
    <property type="match status" value="1"/>
</dbReference>
<keyword evidence="2" id="KW-0175">Coiled coil</keyword>
<dbReference type="Gene3D" id="3.30.160.60">
    <property type="entry name" value="Classic Zinc Finger"/>
    <property type="match status" value="1"/>
</dbReference>
<feature type="coiled-coil region" evidence="2">
    <location>
        <begin position="82"/>
        <end position="109"/>
    </location>
</feature>
<feature type="domain" description="B box-type" evidence="3">
    <location>
        <begin position="2"/>
        <end position="35"/>
    </location>
</feature>
<feature type="coiled-coil region" evidence="2">
    <location>
        <begin position="136"/>
        <end position="189"/>
    </location>
</feature>
<dbReference type="EMBL" id="CAJPWZ010001255">
    <property type="protein sequence ID" value="CAG2211106.1"/>
    <property type="molecule type" value="Genomic_DNA"/>
</dbReference>
<evidence type="ECO:0000256" key="2">
    <source>
        <dbReference type="SAM" id="Coils"/>
    </source>
</evidence>
<dbReference type="AlphaFoldDB" id="A0A8S3RWG7"/>
<evidence type="ECO:0000256" key="1">
    <source>
        <dbReference type="PROSITE-ProRule" id="PRU00024"/>
    </source>
</evidence>
<evidence type="ECO:0000313" key="5">
    <source>
        <dbReference type="Proteomes" id="UP000683360"/>
    </source>
</evidence>
<gene>
    <name evidence="4" type="ORF">MEDL_25181</name>
</gene>
<dbReference type="CDD" id="cd19756">
    <property type="entry name" value="Bbox2"/>
    <property type="match status" value="1"/>
</dbReference>
<evidence type="ECO:0000313" key="4">
    <source>
        <dbReference type="EMBL" id="CAG2211106.1"/>
    </source>
</evidence>
<dbReference type="InterPro" id="IPR047153">
    <property type="entry name" value="TRIM45/56/19-like"/>
</dbReference>
<dbReference type="PROSITE" id="PS50119">
    <property type="entry name" value="ZF_BBOX"/>
    <property type="match status" value="1"/>
</dbReference>
<dbReference type="SUPFAM" id="SSF57845">
    <property type="entry name" value="B-box zinc-binding domain"/>
    <property type="match status" value="1"/>
</dbReference>
<name>A0A8S3RWG7_MYTED</name>
<dbReference type="PANTHER" id="PTHR25462:SF296">
    <property type="entry name" value="MEIOTIC P26, ISOFORM F"/>
    <property type="match status" value="1"/>
</dbReference>
<dbReference type="OrthoDB" id="6076520at2759"/>
<keyword evidence="1" id="KW-0479">Metal-binding</keyword>
<accession>A0A8S3RWG7</accession>
<evidence type="ECO:0000259" key="3">
    <source>
        <dbReference type="PROSITE" id="PS50119"/>
    </source>
</evidence>